<keyword evidence="4 8" id="KW-0378">Hydrolase</keyword>
<reference evidence="9" key="1">
    <citation type="journal article" date="2019" name="Int. J. Syst. Evol. Microbiol.">
        <title>The Global Catalogue of Microorganisms (GCM) 10K type strain sequencing project: providing services to taxonomists for standard genome sequencing and annotation.</title>
        <authorList>
            <consortium name="The Broad Institute Genomics Platform"/>
            <consortium name="The Broad Institute Genome Sequencing Center for Infectious Disease"/>
            <person name="Wu L."/>
            <person name="Ma J."/>
        </authorList>
    </citation>
    <scope>NUCLEOTIDE SEQUENCE [LARGE SCALE GENOMIC DNA]</scope>
    <source>
        <strain evidence="9">CGMCC 1.10131</strain>
    </source>
</reference>
<dbReference type="NCBIfam" id="NF007980">
    <property type="entry name" value="PRK10707.1"/>
    <property type="match status" value="1"/>
</dbReference>
<dbReference type="EMBL" id="BMDY01000002">
    <property type="protein sequence ID" value="GGA94913.1"/>
    <property type="molecule type" value="Genomic_DNA"/>
</dbReference>
<protein>
    <submittedName>
        <fullName evidence="8">Nudix hydrolase NudL</fullName>
    </submittedName>
</protein>
<gene>
    <name evidence="8" type="primary">nudL</name>
    <name evidence="8" type="ORF">GCM10007414_04560</name>
</gene>
<keyword evidence="3" id="KW-0479">Metal-binding</keyword>
<feature type="domain" description="Nudix hydrolase" evidence="7">
    <location>
        <begin position="24"/>
        <end position="162"/>
    </location>
</feature>
<dbReference type="GO" id="GO:0016787">
    <property type="term" value="F:hydrolase activity"/>
    <property type="evidence" value="ECO:0007669"/>
    <property type="project" value="UniProtKB-KW"/>
</dbReference>
<proteinExistence type="predicted"/>
<dbReference type="PANTHER" id="PTHR12992:SF11">
    <property type="entry name" value="MITOCHONDRIAL COENZYME A DIPHOSPHATASE NUDT8"/>
    <property type="match status" value="1"/>
</dbReference>
<evidence type="ECO:0000256" key="6">
    <source>
        <dbReference type="ARBA" id="ARBA00023211"/>
    </source>
</evidence>
<comment type="cofactor">
    <cofactor evidence="1">
        <name>Mn(2+)</name>
        <dbReference type="ChEBI" id="CHEBI:29035"/>
    </cofactor>
</comment>
<dbReference type="InterPro" id="IPR015797">
    <property type="entry name" value="NUDIX_hydrolase-like_dom_sf"/>
</dbReference>
<dbReference type="SUPFAM" id="SSF55811">
    <property type="entry name" value="Nudix"/>
    <property type="match status" value="1"/>
</dbReference>
<dbReference type="Gene3D" id="3.90.79.10">
    <property type="entry name" value="Nucleoside Triphosphate Pyrophosphohydrolase"/>
    <property type="match status" value="1"/>
</dbReference>
<dbReference type="RefSeq" id="WP_055731481.1">
    <property type="nucleotide sequence ID" value="NZ_BMDY01000002.1"/>
</dbReference>
<evidence type="ECO:0000313" key="9">
    <source>
        <dbReference type="Proteomes" id="UP000651977"/>
    </source>
</evidence>
<keyword evidence="9" id="KW-1185">Reference proteome</keyword>
<name>A0ABQ1HY79_9ALTE</name>
<dbReference type="InterPro" id="IPR045121">
    <property type="entry name" value="CoAse"/>
</dbReference>
<dbReference type="PANTHER" id="PTHR12992">
    <property type="entry name" value="NUDIX HYDROLASE"/>
    <property type="match status" value="1"/>
</dbReference>
<evidence type="ECO:0000259" key="7">
    <source>
        <dbReference type="PROSITE" id="PS51462"/>
    </source>
</evidence>
<organism evidence="8 9">
    <name type="scientific">Agarivorans gilvus</name>
    <dbReference type="NCBI Taxonomy" id="680279"/>
    <lineage>
        <taxon>Bacteria</taxon>
        <taxon>Pseudomonadati</taxon>
        <taxon>Pseudomonadota</taxon>
        <taxon>Gammaproteobacteria</taxon>
        <taxon>Alteromonadales</taxon>
        <taxon>Alteromonadaceae</taxon>
        <taxon>Agarivorans</taxon>
    </lineage>
</organism>
<keyword evidence="5" id="KW-0460">Magnesium</keyword>
<accession>A0ABQ1HY79</accession>
<evidence type="ECO:0000256" key="4">
    <source>
        <dbReference type="ARBA" id="ARBA00022801"/>
    </source>
</evidence>
<comment type="caution">
    <text evidence="8">The sequence shown here is derived from an EMBL/GenBank/DDBJ whole genome shotgun (WGS) entry which is preliminary data.</text>
</comment>
<dbReference type="InterPro" id="IPR000086">
    <property type="entry name" value="NUDIX_hydrolase_dom"/>
</dbReference>
<evidence type="ECO:0000256" key="2">
    <source>
        <dbReference type="ARBA" id="ARBA00001946"/>
    </source>
</evidence>
<evidence type="ECO:0000256" key="1">
    <source>
        <dbReference type="ARBA" id="ARBA00001936"/>
    </source>
</evidence>
<evidence type="ECO:0000313" key="8">
    <source>
        <dbReference type="EMBL" id="GGA94913.1"/>
    </source>
</evidence>
<dbReference type="Proteomes" id="UP000651977">
    <property type="component" value="Unassembled WGS sequence"/>
</dbReference>
<dbReference type="PROSITE" id="PS51462">
    <property type="entry name" value="NUDIX"/>
    <property type="match status" value="1"/>
</dbReference>
<sequence length="187" mass="21398">MPRHQHYLQRFLLQRPKARPSATNHIPAAVLLPIVSLPGHSDKLVLTQRSDKLRHHPSQISFPGGKLDPQDPNLAATALRETYEEIGIAPQAFKLVGQLPQHQTVTNFVIHPFLATCNTPLHFKLNQHEVARVMQLPLEAFLDLNNYQTYHFRRHGQQQKAYFIEVDNNVVWGATAKILRDFAFQCC</sequence>
<keyword evidence="6" id="KW-0464">Manganese</keyword>
<evidence type="ECO:0000256" key="3">
    <source>
        <dbReference type="ARBA" id="ARBA00022723"/>
    </source>
</evidence>
<dbReference type="CDD" id="cd03426">
    <property type="entry name" value="NUDIX_CoAse_Nudt7"/>
    <property type="match status" value="1"/>
</dbReference>
<comment type="cofactor">
    <cofactor evidence="2">
        <name>Mg(2+)</name>
        <dbReference type="ChEBI" id="CHEBI:18420"/>
    </cofactor>
</comment>
<dbReference type="Pfam" id="PF00293">
    <property type="entry name" value="NUDIX"/>
    <property type="match status" value="1"/>
</dbReference>
<evidence type="ECO:0000256" key="5">
    <source>
        <dbReference type="ARBA" id="ARBA00022842"/>
    </source>
</evidence>